<keyword evidence="1" id="KW-1133">Transmembrane helix</keyword>
<evidence type="ECO:0000313" key="3">
    <source>
        <dbReference type="Proteomes" id="UP000290889"/>
    </source>
</evidence>
<proteinExistence type="predicted"/>
<dbReference type="Proteomes" id="UP000290889">
    <property type="component" value="Chromosome"/>
</dbReference>
<name>A0A411E7M8_9FLAO</name>
<accession>A0A411E7M8</accession>
<evidence type="ECO:0000313" key="2">
    <source>
        <dbReference type="EMBL" id="QBA63689.1"/>
    </source>
</evidence>
<dbReference type="Pfam" id="PF19589">
    <property type="entry name" value="DUF6095"/>
    <property type="match status" value="1"/>
</dbReference>
<dbReference type="EMBL" id="CP035544">
    <property type="protein sequence ID" value="QBA63689.1"/>
    <property type="molecule type" value="Genomic_DNA"/>
</dbReference>
<keyword evidence="1" id="KW-0472">Membrane</keyword>
<dbReference type="InterPro" id="IPR046077">
    <property type="entry name" value="DUF6095"/>
</dbReference>
<dbReference type="OrthoDB" id="1447634at2"/>
<reference evidence="2 3" key="1">
    <citation type="submission" date="2019-01" db="EMBL/GenBank/DDBJ databases">
        <title>Muriicola soli sp. nov., isolated from soil.</title>
        <authorList>
            <person name="Kang H.J."/>
            <person name="Kim S.B."/>
        </authorList>
    </citation>
    <scope>NUCLEOTIDE SEQUENCE [LARGE SCALE GENOMIC DNA]</scope>
    <source>
        <strain evidence="2 3">MMS17-SY002</strain>
    </source>
</reference>
<keyword evidence="1" id="KW-0812">Transmembrane</keyword>
<organism evidence="2 3">
    <name type="scientific">Muriicola soli</name>
    <dbReference type="NCBI Taxonomy" id="2507538"/>
    <lineage>
        <taxon>Bacteria</taxon>
        <taxon>Pseudomonadati</taxon>
        <taxon>Bacteroidota</taxon>
        <taxon>Flavobacteriia</taxon>
        <taxon>Flavobacteriales</taxon>
        <taxon>Flavobacteriaceae</taxon>
        <taxon>Muriicola</taxon>
    </lineage>
</organism>
<protein>
    <submittedName>
        <fullName evidence="2">Uncharacterized protein</fullName>
    </submittedName>
</protein>
<feature type="transmembrane region" description="Helical" evidence="1">
    <location>
        <begin position="20"/>
        <end position="39"/>
    </location>
</feature>
<feature type="transmembrane region" description="Helical" evidence="1">
    <location>
        <begin position="45"/>
        <end position="69"/>
    </location>
</feature>
<sequence>MKNSSGLRTNKELLLKGVKYLAYTVALMFTAPVVLYQAFKNQEHPWYLPVLIVGAILALAAIAMGFYSIKTVVDALFGKSSRSRN</sequence>
<dbReference type="KEGG" id="mur:EQY75_03505"/>
<gene>
    <name evidence="2" type="ORF">EQY75_03505</name>
</gene>
<dbReference type="RefSeq" id="WP_129602918.1">
    <property type="nucleotide sequence ID" value="NZ_CP035544.1"/>
</dbReference>
<keyword evidence="3" id="KW-1185">Reference proteome</keyword>
<dbReference type="AlphaFoldDB" id="A0A411E7M8"/>
<evidence type="ECO:0000256" key="1">
    <source>
        <dbReference type="SAM" id="Phobius"/>
    </source>
</evidence>